<keyword evidence="1" id="KW-1133">Transmembrane helix</keyword>
<reference evidence="2 3" key="1">
    <citation type="submission" date="2007-01" db="EMBL/GenBank/DDBJ databases">
        <authorList>
            <person name="Haygood M."/>
            <person name="Podell S."/>
            <person name="Anderson C."/>
            <person name="Hopkinson B."/>
            <person name="Roe K."/>
            <person name="Barbeau K."/>
            <person name="Gaasterland T."/>
            <person name="Ferriera S."/>
            <person name="Johnson J."/>
            <person name="Kravitz S."/>
            <person name="Beeson K."/>
            <person name="Sutton G."/>
            <person name="Rogers Y.-H."/>
            <person name="Friedman R."/>
            <person name="Frazier M."/>
            <person name="Venter J.C."/>
        </authorList>
    </citation>
    <scope>NUCLEOTIDE SEQUENCE [LARGE SCALE GENOMIC DNA]</scope>
    <source>
        <strain evidence="2 3">ATCC 23134</strain>
    </source>
</reference>
<gene>
    <name evidence="2" type="ORF">M23134_08099</name>
</gene>
<protein>
    <submittedName>
        <fullName evidence="2">Uncharacterized protein</fullName>
    </submittedName>
</protein>
<dbReference type="EMBL" id="AAWS01000007">
    <property type="protein sequence ID" value="EAY30275.1"/>
    <property type="molecule type" value="Genomic_DNA"/>
</dbReference>
<evidence type="ECO:0000256" key="1">
    <source>
        <dbReference type="SAM" id="Phobius"/>
    </source>
</evidence>
<keyword evidence="1" id="KW-0472">Membrane</keyword>
<keyword evidence="1" id="KW-0812">Transmembrane</keyword>
<proteinExistence type="predicted"/>
<evidence type="ECO:0000313" key="3">
    <source>
        <dbReference type="Proteomes" id="UP000004095"/>
    </source>
</evidence>
<evidence type="ECO:0000313" key="2">
    <source>
        <dbReference type="EMBL" id="EAY30275.1"/>
    </source>
</evidence>
<comment type="caution">
    <text evidence="2">The sequence shown here is derived from an EMBL/GenBank/DDBJ whole genome shotgun (WGS) entry which is preliminary data.</text>
</comment>
<keyword evidence="3" id="KW-1185">Reference proteome</keyword>
<organism evidence="2 3">
    <name type="scientific">Microscilla marina ATCC 23134</name>
    <dbReference type="NCBI Taxonomy" id="313606"/>
    <lineage>
        <taxon>Bacteria</taxon>
        <taxon>Pseudomonadati</taxon>
        <taxon>Bacteroidota</taxon>
        <taxon>Cytophagia</taxon>
        <taxon>Cytophagales</taxon>
        <taxon>Microscillaceae</taxon>
        <taxon>Microscilla</taxon>
    </lineage>
</organism>
<feature type="transmembrane region" description="Helical" evidence="1">
    <location>
        <begin position="12"/>
        <end position="33"/>
    </location>
</feature>
<feature type="transmembrane region" description="Helical" evidence="1">
    <location>
        <begin position="39"/>
        <end position="59"/>
    </location>
</feature>
<dbReference type="Proteomes" id="UP000004095">
    <property type="component" value="Unassembled WGS sequence"/>
</dbReference>
<sequence length="64" mass="7435">MVFFIYKKTMIMHILEMLILTILAAMSLLGVYLNIYDRYTALLVFTSISVGAYLTAKWLKKNIQ</sequence>
<name>A1ZH06_MICM2</name>
<dbReference type="AlphaFoldDB" id="A1ZH06"/>
<accession>A1ZH06</accession>